<dbReference type="Pfam" id="PF05016">
    <property type="entry name" value="ParE_toxin"/>
    <property type="match status" value="1"/>
</dbReference>
<proteinExistence type="predicted"/>
<evidence type="ECO:0000256" key="1">
    <source>
        <dbReference type="ARBA" id="ARBA00022649"/>
    </source>
</evidence>
<keyword evidence="1" id="KW-1277">Toxin-antitoxin system</keyword>
<name>A0A4R3JZ75_9FIRM</name>
<protein>
    <submittedName>
        <fullName evidence="2">Plasmid stabilization system protein ParE</fullName>
    </submittedName>
</protein>
<dbReference type="OrthoDB" id="3268478at2"/>
<dbReference type="EMBL" id="SLZZ01000050">
    <property type="protein sequence ID" value="TCS72784.1"/>
    <property type="molecule type" value="Genomic_DNA"/>
</dbReference>
<dbReference type="InterPro" id="IPR007712">
    <property type="entry name" value="RelE/ParE_toxin"/>
</dbReference>
<reference evidence="2 3" key="1">
    <citation type="submission" date="2019-03" db="EMBL/GenBank/DDBJ databases">
        <title>Genomic Encyclopedia of Type Strains, Phase IV (KMG-IV): sequencing the most valuable type-strain genomes for metagenomic binning, comparative biology and taxonomic classification.</title>
        <authorList>
            <person name="Goeker M."/>
        </authorList>
    </citation>
    <scope>NUCLEOTIDE SEQUENCE [LARGE SCALE GENOMIC DNA]</scope>
    <source>
        <strain evidence="2 3">DSM 29489</strain>
    </source>
</reference>
<evidence type="ECO:0000313" key="3">
    <source>
        <dbReference type="Proteomes" id="UP000295726"/>
    </source>
</evidence>
<dbReference type="Gene3D" id="3.30.2310.20">
    <property type="entry name" value="RelE-like"/>
    <property type="match status" value="1"/>
</dbReference>
<dbReference type="InterPro" id="IPR035093">
    <property type="entry name" value="RelE/ParE_toxin_dom_sf"/>
</dbReference>
<accession>A0A4R3JZ75</accession>
<dbReference type="RefSeq" id="WP_132384180.1">
    <property type="nucleotide sequence ID" value="NZ_SLZZ01000050.1"/>
</dbReference>
<keyword evidence="3" id="KW-1185">Reference proteome</keyword>
<evidence type="ECO:0000313" key="2">
    <source>
        <dbReference type="EMBL" id="TCS72784.1"/>
    </source>
</evidence>
<sequence length="109" mass="12568">MTENFTVSYSQNALDDLREIYSYIANELLVPGTAAGQVGRIRKEVRSLDFMPARYGLVEWEPWHSMEMHQLPVDNFIVYYLADDKEGTVTVARFFYGGRDIKGIINLNE</sequence>
<dbReference type="AlphaFoldDB" id="A0A4R3JZ75"/>
<gene>
    <name evidence="2" type="ORF">EDD59_15014</name>
</gene>
<comment type="caution">
    <text evidence="2">The sequence shown here is derived from an EMBL/GenBank/DDBJ whole genome shotgun (WGS) entry which is preliminary data.</text>
</comment>
<dbReference type="Proteomes" id="UP000295726">
    <property type="component" value="Unassembled WGS sequence"/>
</dbReference>
<organism evidence="2 3">
    <name type="scientific">Muricomes intestini</name>
    <dbReference type="NCBI Taxonomy" id="1796634"/>
    <lineage>
        <taxon>Bacteria</taxon>
        <taxon>Bacillati</taxon>
        <taxon>Bacillota</taxon>
        <taxon>Clostridia</taxon>
        <taxon>Lachnospirales</taxon>
        <taxon>Lachnospiraceae</taxon>
        <taxon>Muricomes</taxon>
    </lineage>
</organism>